<dbReference type="InterPro" id="IPR016181">
    <property type="entry name" value="Acyl_CoA_acyltransferase"/>
</dbReference>
<keyword evidence="2" id="KW-0808">Transferase</keyword>
<dbReference type="Gene3D" id="3.40.630.30">
    <property type="match status" value="1"/>
</dbReference>
<dbReference type="EC" id="2.3.-.-" evidence="2"/>
<dbReference type="GO" id="GO:0016746">
    <property type="term" value="F:acyltransferase activity"/>
    <property type="evidence" value="ECO:0007669"/>
    <property type="project" value="UniProtKB-KW"/>
</dbReference>
<sequence length="172" mass="18442">MAVTLRPLRPGDEQAAVRWAADPEFCLAAGWTPHLAPRVVQTHWKRLIAGAGPDFLRLGIEENGALVGYVDLAHRQAHTAELGVAIGERAQWGRGLAAEACGLLLAVAFGPLGLETVTAQVHAANSRSHRLMLGLGFVEVGRAEPELYRGKPGDVICYLLRQADFHQASAVP</sequence>
<comment type="caution">
    <text evidence="2">The sequence shown here is derived from an EMBL/GenBank/DDBJ whole genome shotgun (WGS) entry which is preliminary data.</text>
</comment>
<dbReference type="Proteomes" id="UP001589733">
    <property type="component" value="Unassembled WGS sequence"/>
</dbReference>
<dbReference type="RefSeq" id="WP_380008612.1">
    <property type="nucleotide sequence ID" value="NZ_JBHLYR010000031.1"/>
</dbReference>
<dbReference type="InterPro" id="IPR000182">
    <property type="entry name" value="GNAT_dom"/>
</dbReference>
<protein>
    <submittedName>
        <fullName evidence="2">GNAT family N-acetyltransferase</fullName>
        <ecNumber evidence="2">2.3.-.-</ecNumber>
    </submittedName>
</protein>
<dbReference type="Pfam" id="PF13302">
    <property type="entry name" value="Acetyltransf_3"/>
    <property type="match status" value="1"/>
</dbReference>
<keyword evidence="2" id="KW-0012">Acyltransferase</keyword>
<name>A0ABV6AXF9_9DEIO</name>
<accession>A0ABV6AXF9</accession>
<gene>
    <name evidence="2" type="ORF">ACFFLM_09480</name>
</gene>
<proteinExistence type="predicted"/>
<dbReference type="PROSITE" id="PS51186">
    <property type="entry name" value="GNAT"/>
    <property type="match status" value="1"/>
</dbReference>
<organism evidence="2 3">
    <name type="scientific">Deinococcus oregonensis</name>
    <dbReference type="NCBI Taxonomy" id="1805970"/>
    <lineage>
        <taxon>Bacteria</taxon>
        <taxon>Thermotogati</taxon>
        <taxon>Deinococcota</taxon>
        <taxon>Deinococci</taxon>
        <taxon>Deinococcales</taxon>
        <taxon>Deinococcaceae</taxon>
        <taxon>Deinococcus</taxon>
    </lineage>
</organism>
<evidence type="ECO:0000313" key="3">
    <source>
        <dbReference type="Proteomes" id="UP001589733"/>
    </source>
</evidence>
<keyword evidence="3" id="KW-1185">Reference proteome</keyword>
<dbReference type="SUPFAM" id="SSF55729">
    <property type="entry name" value="Acyl-CoA N-acyltransferases (Nat)"/>
    <property type="match status" value="1"/>
</dbReference>
<dbReference type="PANTHER" id="PTHR43415:SF3">
    <property type="entry name" value="GNAT-FAMILY ACETYLTRANSFERASE"/>
    <property type="match status" value="1"/>
</dbReference>
<dbReference type="PANTHER" id="PTHR43415">
    <property type="entry name" value="SPERMIDINE N(1)-ACETYLTRANSFERASE"/>
    <property type="match status" value="1"/>
</dbReference>
<evidence type="ECO:0000313" key="2">
    <source>
        <dbReference type="EMBL" id="MFB9992190.1"/>
    </source>
</evidence>
<reference evidence="2 3" key="1">
    <citation type="submission" date="2024-09" db="EMBL/GenBank/DDBJ databases">
        <authorList>
            <person name="Sun Q."/>
            <person name="Mori K."/>
        </authorList>
    </citation>
    <scope>NUCLEOTIDE SEQUENCE [LARGE SCALE GENOMIC DNA]</scope>
    <source>
        <strain evidence="2 3">JCM 13503</strain>
    </source>
</reference>
<dbReference type="EMBL" id="JBHLYR010000031">
    <property type="protein sequence ID" value="MFB9992190.1"/>
    <property type="molecule type" value="Genomic_DNA"/>
</dbReference>
<feature type="domain" description="N-acetyltransferase" evidence="1">
    <location>
        <begin position="3"/>
        <end position="154"/>
    </location>
</feature>
<evidence type="ECO:0000259" key="1">
    <source>
        <dbReference type="PROSITE" id="PS51186"/>
    </source>
</evidence>